<dbReference type="AlphaFoldDB" id="A0A507BYH2"/>
<keyword evidence="5 7" id="KW-0472">Membrane</keyword>
<feature type="transmembrane region" description="Helical" evidence="7">
    <location>
        <begin position="440"/>
        <end position="458"/>
    </location>
</feature>
<feature type="transmembrane region" description="Helical" evidence="7">
    <location>
        <begin position="211"/>
        <end position="228"/>
    </location>
</feature>
<dbReference type="SUPFAM" id="SSF103473">
    <property type="entry name" value="MFS general substrate transporter"/>
    <property type="match status" value="1"/>
</dbReference>
<feature type="region of interest" description="Disordered" evidence="6">
    <location>
        <begin position="259"/>
        <end position="278"/>
    </location>
</feature>
<proteinExistence type="predicted"/>
<dbReference type="GO" id="GO:0016020">
    <property type="term" value="C:membrane"/>
    <property type="evidence" value="ECO:0007669"/>
    <property type="project" value="UniProtKB-SubCell"/>
</dbReference>
<dbReference type="RefSeq" id="XP_031024731.1">
    <property type="nucleotide sequence ID" value="XM_031169214.1"/>
</dbReference>
<keyword evidence="10" id="KW-1185">Reference proteome</keyword>
<feature type="transmembrane region" description="Helical" evidence="7">
    <location>
        <begin position="68"/>
        <end position="89"/>
    </location>
</feature>
<feature type="transmembrane region" description="Helical" evidence="7">
    <location>
        <begin position="101"/>
        <end position="121"/>
    </location>
</feature>
<feature type="transmembrane region" description="Helical" evidence="7">
    <location>
        <begin position="530"/>
        <end position="552"/>
    </location>
</feature>
<reference evidence="9 10" key="1">
    <citation type="journal article" date="2019" name="Sci. Rep.">
        <title>Comparative genomics of chytrid fungi reveal insights into the obligate biotrophic and pathogenic lifestyle of Synchytrium endobioticum.</title>
        <authorList>
            <person name="van de Vossenberg B.T.L.H."/>
            <person name="Warris S."/>
            <person name="Nguyen H.D.T."/>
            <person name="van Gent-Pelzer M.P.E."/>
            <person name="Joly D.L."/>
            <person name="van de Geest H.C."/>
            <person name="Bonants P.J.M."/>
            <person name="Smith D.S."/>
            <person name="Levesque C.A."/>
            <person name="van der Lee T.A.J."/>
        </authorList>
    </citation>
    <scope>NUCLEOTIDE SEQUENCE [LARGE SCALE GENOMIC DNA]</scope>
    <source>
        <strain evidence="9 10">JEL517</strain>
    </source>
</reference>
<evidence type="ECO:0000256" key="5">
    <source>
        <dbReference type="ARBA" id="ARBA00023136"/>
    </source>
</evidence>
<feature type="transmembrane region" description="Helical" evidence="7">
    <location>
        <begin position="36"/>
        <end position="56"/>
    </location>
</feature>
<evidence type="ECO:0000256" key="2">
    <source>
        <dbReference type="ARBA" id="ARBA00022448"/>
    </source>
</evidence>
<evidence type="ECO:0000256" key="4">
    <source>
        <dbReference type="ARBA" id="ARBA00022989"/>
    </source>
</evidence>
<dbReference type="GeneID" id="42004511"/>
<dbReference type="PRINTS" id="PR01035">
    <property type="entry name" value="TCRTETA"/>
</dbReference>
<dbReference type="Gene3D" id="1.20.1250.20">
    <property type="entry name" value="MFS general substrate transporter like domains"/>
    <property type="match status" value="1"/>
</dbReference>
<evidence type="ECO:0000313" key="9">
    <source>
        <dbReference type="EMBL" id="TPX33847.1"/>
    </source>
</evidence>
<evidence type="ECO:0000256" key="7">
    <source>
        <dbReference type="SAM" id="Phobius"/>
    </source>
</evidence>
<dbReference type="PROSITE" id="PS50850">
    <property type="entry name" value="MFS"/>
    <property type="match status" value="1"/>
</dbReference>
<comment type="caution">
    <text evidence="9">The sequence shown here is derived from an EMBL/GenBank/DDBJ whole genome shotgun (WGS) entry which is preliminary data.</text>
</comment>
<evidence type="ECO:0000256" key="1">
    <source>
        <dbReference type="ARBA" id="ARBA00004141"/>
    </source>
</evidence>
<feature type="transmembrane region" description="Helical" evidence="7">
    <location>
        <begin position="408"/>
        <end position="428"/>
    </location>
</feature>
<protein>
    <recommendedName>
        <fullName evidence="8">Major facilitator superfamily (MFS) profile domain-containing protein</fullName>
    </recommendedName>
</protein>
<sequence length="572" mass="61328">MAMKLSLNLVNLVRGRPGTPISPKEVHTSNATYQTWLLLLAIVPEALLDAMLAPSLPYMLRASLPEAMVGFTTGYIQSSFYLPLLLMNYVWGRTADEYGRFPVLLCGLVGCLVSSLGLAFAKSFWPIFACRFVAGFFGANSTIAKGTIGLLHRDDASRSHYFAMYAVVYGVVGIIGPSVGGFLVQPATQYPNSTIAQWEFFKNHPYATPPLLTSILAGIVLVVTLKFFQEPSPYVAIGDDDSDSDVEIIDDDDVVVRRSSAEDVSSGNEDLRRSGSYSRLAAETVRRSKRLRRKPSDACPVPIEDLPASTSSLPPVYPTTTSKSESPTHKLIVVEFPRVSRPTSRQNSRILSESELMPVAPATPLLVAAFLYSLVALCQMSYSVATPLFLSSSGENGGLGFPPRNTGLFTSLLAGSKLFTQVVLFSAVHRRIGTVNSYRLGMGIFVVPLISAPLLYFLSTSTVWIGVVIFQCLLGIGEALSYLAVLIIITECSTAAQQGSAHGLASSAAAGMRTFGPSLAGALWSVGHVFVFIACGGFAMVGLTLGGLPNVVKNNNKNSRSTSPSDLNGIEH</sequence>
<accession>A0A507BYH2</accession>
<feature type="domain" description="Major facilitator superfamily (MFS) profile" evidence="8">
    <location>
        <begin position="34"/>
        <end position="554"/>
    </location>
</feature>
<organism evidence="9 10">
    <name type="scientific">Synchytrium microbalum</name>
    <dbReference type="NCBI Taxonomy" id="1806994"/>
    <lineage>
        <taxon>Eukaryota</taxon>
        <taxon>Fungi</taxon>
        <taxon>Fungi incertae sedis</taxon>
        <taxon>Chytridiomycota</taxon>
        <taxon>Chytridiomycota incertae sedis</taxon>
        <taxon>Chytridiomycetes</taxon>
        <taxon>Synchytriales</taxon>
        <taxon>Synchytriaceae</taxon>
        <taxon>Synchytrium</taxon>
    </lineage>
</organism>
<dbReference type="PANTHER" id="PTHR23504">
    <property type="entry name" value="MAJOR FACILITATOR SUPERFAMILY DOMAIN-CONTAINING PROTEIN 10"/>
    <property type="match status" value="1"/>
</dbReference>
<feature type="transmembrane region" description="Helical" evidence="7">
    <location>
        <begin position="162"/>
        <end position="184"/>
    </location>
</feature>
<feature type="transmembrane region" description="Helical" evidence="7">
    <location>
        <begin position="464"/>
        <end position="489"/>
    </location>
</feature>
<evidence type="ECO:0000256" key="3">
    <source>
        <dbReference type="ARBA" id="ARBA00022692"/>
    </source>
</evidence>
<keyword evidence="4 7" id="KW-1133">Transmembrane helix</keyword>
<evidence type="ECO:0000259" key="8">
    <source>
        <dbReference type="PROSITE" id="PS50850"/>
    </source>
</evidence>
<feature type="transmembrane region" description="Helical" evidence="7">
    <location>
        <begin position="365"/>
        <end position="388"/>
    </location>
</feature>
<dbReference type="PANTHER" id="PTHR23504:SF15">
    <property type="entry name" value="MAJOR FACILITATOR SUPERFAMILY (MFS) PROFILE DOMAIN-CONTAINING PROTEIN"/>
    <property type="match status" value="1"/>
</dbReference>
<keyword evidence="3 7" id="KW-0812">Transmembrane</keyword>
<dbReference type="InterPro" id="IPR001958">
    <property type="entry name" value="Tet-R_TetA/multi-R_MdtG-like"/>
</dbReference>
<dbReference type="EMBL" id="QEAO01000017">
    <property type="protein sequence ID" value="TPX33847.1"/>
    <property type="molecule type" value="Genomic_DNA"/>
</dbReference>
<dbReference type="OrthoDB" id="419616at2759"/>
<evidence type="ECO:0000256" key="6">
    <source>
        <dbReference type="SAM" id="MobiDB-lite"/>
    </source>
</evidence>
<dbReference type="Pfam" id="PF07690">
    <property type="entry name" value="MFS_1"/>
    <property type="match status" value="2"/>
</dbReference>
<dbReference type="InterPro" id="IPR020846">
    <property type="entry name" value="MFS_dom"/>
</dbReference>
<feature type="region of interest" description="Disordered" evidence="6">
    <location>
        <begin position="284"/>
        <end position="305"/>
    </location>
</feature>
<dbReference type="InterPro" id="IPR011701">
    <property type="entry name" value="MFS"/>
</dbReference>
<dbReference type="GO" id="GO:0022857">
    <property type="term" value="F:transmembrane transporter activity"/>
    <property type="evidence" value="ECO:0007669"/>
    <property type="project" value="InterPro"/>
</dbReference>
<comment type="subcellular location">
    <subcellularLocation>
        <location evidence="1">Membrane</location>
        <topology evidence="1">Multi-pass membrane protein</topology>
    </subcellularLocation>
</comment>
<gene>
    <name evidence="9" type="ORF">SmJEL517_g03286</name>
</gene>
<evidence type="ECO:0000313" key="10">
    <source>
        <dbReference type="Proteomes" id="UP000319731"/>
    </source>
</evidence>
<dbReference type="InterPro" id="IPR036259">
    <property type="entry name" value="MFS_trans_sf"/>
</dbReference>
<dbReference type="Proteomes" id="UP000319731">
    <property type="component" value="Unassembled WGS sequence"/>
</dbReference>
<keyword evidence="2" id="KW-0813">Transport</keyword>
<feature type="transmembrane region" description="Helical" evidence="7">
    <location>
        <begin position="501"/>
        <end position="524"/>
    </location>
</feature>
<name>A0A507BYH2_9FUNG</name>